<dbReference type="KEGG" id="dpa:109546350"/>
<evidence type="ECO:0008006" key="6">
    <source>
        <dbReference type="Google" id="ProtNLM"/>
    </source>
</evidence>
<dbReference type="EnsemblMetazoa" id="XM_019917269.1">
    <property type="protein sequence ID" value="XP_019772828.1"/>
    <property type="gene ID" value="LOC109546350"/>
</dbReference>
<evidence type="ECO:0000313" key="3">
    <source>
        <dbReference type="EMBL" id="ENN81862.1"/>
    </source>
</evidence>
<dbReference type="EMBL" id="KB740045">
    <property type="protein sequence ID" value="ENN81862.1"/>
    <property type="molecule type" value="Genomic_DNA"/>
</dbReference>
<feature type="coiled-coil region" evidence="1">
    <location>
        <begin position="142"/>
        <end position="169"/>
    </location>
</feature>
<evidence type="ECO:0000256" key="1">
    <source>
        <dbReference type="SAM" id="Coils"/>
    </source>
</evidence>
<keyword evidence="5" id="KW-1185">Reference proteome</keyword>
<feature type="region of interest" description="Disordered" evidence="2">
    <location>
        <begin position="1"/>
        <end position="25"/>
    </location>
</feature>
<proteinExistence type="predicted"/>
<dbReference type="OMA" id="HTITEVC"/>
<reference evidence="4" key="2">
    <citation type="submission" date="2024-08" db="UniProtKB">
        <authorList>
            <consortium name="EnsemblMetazoa"/>
        </authorList>
    </citation>
    <scope>IDENTIFICATION</scope>
</reference>
<evidence type="ECO:0000256" key="2">
    <source>
        <dbReference type="SAM" id="MobiDB-lite"/>
    </source>
</evidence>
<dbReference type="HOGENOM" id="CLU_408967_0_0_1"/>
<name>N6USY9_DENPD</name>
<keyword evidence="1" id="KW-0175">Coiled coil</keyword>
<dbReference type="Proteomes" id="UP000019118">
    <property type="component" value="Unassembled WGS sequence"/>
</dbReference>
<dbReference type="EnsemblMetazoa" id="XM_019917267.1">
    <property type="protein sequence ID" value="XP_019772826.1"/>
    <property type="gene ID" value="LOC109546350"/>
</dbReference>
<dbReference type="EnsemblMetazoa" id="XM_019917268.1">
    <property type="protein sequence ID" value="XP_019772827.1"/>
    <property type="gene ID" value="LOC109546350"/>
</dbReference>
<feature type="non-terminal residue" evidence="3">
    <location>
        <position position="1"/>
    </location>
</feature>
<protein>
    <recommendedName>
        <fullName evidence="6">ATR-interacting protein</fullName>
    </recommendedName>
</protein>
<feature type="coiled-coil region" evidence="1">
    <location>
        <begin position="85"/>
        <end position="112"/>
    </location>
</feature>
<organism evidence="3">
    <name type="scientific">Dendroctonus ponderosae</name>
    <name type="common">Mountain pine beetle</name>
    <dbReference type="NCBI Taxonomy" id="77166"/>
    <lineage>
        <taxon>Eukaryota</taxon>
        <taxon>Metazoa</taxon>
        <taxon>Ecdysozoa</taxon>
        <taxon>Arthropoda</taxon>
        <taxon>Hexapoda</taxon>
        <taxon>Insecta</taxon>
        <taxon>Pterygota</taxon>
        <taxon>Neoptera</taxon>
        <taxon>Endopterygota</taxon>
        <taxon>Coleoptera</taxon>
        <taxon>Polyphaga</taxon>
        <taxon>Cucujiformia</taxon>
        <taxon>Curculionidae</taxon>
        <taxon>Scolytinae</taxon>
        <taxon>Dendroctonus</taxon>
    </lineage>
</organism>
<dbReference type="AlphaFoldDB" id="N6USY9"/>
<reference evidence="3 5" key="1">
    <citation type="journal article" date="2013" name="Genome Biol.">
        <title>Draft genome of the mountain pine beetle, Dendroctonus ponderosae Hopkins, a major forest pest.</title>
        <authorList>
            <person name="Keeling C.I."/>
            <person name="Yuen M.M."/>
            <person name="Liao N.Y."/>
            <person name="Docking T.R."/>
            <person name="Chan S.K."/>
            <person name="Taylor G.A."/>
            <person name="Palmquist D.L."/>
            <person name="Jackman S.D."/>
            <person name="Nguyen A."/>
            <person name="Li M."/>
            <person name="Henderson H."/>
            <person name="Janes J.K."/>
            <person name="Zhao Y."/>
            <person name="Pandoh P."/>
            <person name="Moore R."/>
            <person name="Sperling F.A."/>
            <person name="Huber D.P."/>
            <person name="Birol I."/>
            <person name="Jones S.J."/>
            <person name="Bohlmann J."/>
        </authorList>
    </citation>
    <scope>NUCLEOTIDE SEQUENCE</scope>
</reference>
<sequence>MTKRNGSYRAISGKKPRLEDEDLWEDDLDPEALEKCFEQATQNDVPSQSHDSSVSSTYNEFKIPGAFLASTQVHNVPSTSNKWSLKELEVEVKNLKQKNEEKEGEILILRSRIRETASTIKAEHQRTTNDWRQKFYSAQKEVKSITSDLEFKNLEIANLRQQLAEIRRINVETFNSSQVPPPVAVKPLNCSSKPEESYQNSHRAVYKEPIVEQIYPLKSLPVDAITGTCCEIHTITEVCHRSSLNTIPYLQRQPNFNHLCSPMDNNNITTEHLYPDVFKLVNSNLEHLNSPDCLEATQKVFCVTLILLKDLSEFVAEYGLHMKTEDIQQLDAVSLLSIESSRKGYLGSQASKTLTIMAHLMLYCPLVCDFVCKNSPLQLLESLKDFAQMIPHRNCTVLNDYYVLRLLLSLTSNIGKYRLAHQATDFLMSTLNFLESIARLDNEPDSTANNQCMELFCKIFKQIIFARPKPEVIKRIMFLLKICSRYKIVVQYLFRKNASNEMLKATSRGVLYFTENSCCFCVLAILLQNYLLSSDHVSLDVCYNMLDFIYVTFKTSHWIHHETGDNVCGCLSLFYKLEIDFVFRTLENLKSLDEDENSQIEWRKFLNHDIIQKVLYQMKFNNFELSEKYVLVFTRYKEIEKILKTEGTFEVSELHQTEELPNVSDKDFNKDF</sequence>
<accession>N6USY9</accession>
<gene>
    <name evidence="4" type="primary">109546350</name>
    <name evidence="3" type="ORF">YQE_01754</name>
</gene>
<evidence type="ECO:0000313" key="5">
    <source>
        <dbReference type="Proteomes" id="UP000019118"/>
    </source>
</evidence>
<dbReference type="OrthoDB" id="7668655at2759"/>
<evidence type="ECO:0000313" key="4">
    <source>
        <dbReference type="EnsemblMetazoa" id="XP_019772826.1"/>
    </source>
</evidence>